<feature type="domain" description="SF4 helicase" evidence="1">
    <location>
        <begin position="399"/>
        <end position="478"/>
    </location>
</feature>
<protein>
    <recommendedName>
        <fullName evidence="1">SF4 helicase domain-containing protein</fullName>
    </recommendedName>
</protein>
<gene>
    <name evidence="2" type="ORF">LCGC14_1676010</name>
</gene>
<reference evidence="2" key="1">
    <citation type="journal article" date="2015" name="Nature">
        <title>Complex archaea that bridge the gap between prokaryotes and eukaryotes.</title>
        <authorList>
            <person name="Spang A."/>
            <person name="Saw J.H."/>
            <person name="Jorgensen S.L."/>
            <person name="Zaremba-Niedzwiedzka K."/>
            <person name="Martijn J."/>
            <person name="Lind A.E."/>
            <person name="van Eijk R."/>
            <person name="Schleper C."/>
            <person name="Guy L."/>
            <person name="Ettema T.J."/>
        </authorList>
    </citation>
    <scope>NUCLEOTIDE SEQUENCE</scope>
</reference>
<dbReference type="GO" id="GO:0006260">
    <property type="term" value="P:DNA replication"/>
    <property type="evidence" value="ECO:0007669"/>
    <property type="project" value="InterPro"/>
</dbReference>
<dbReference type="AlphaFoldDB" id="A0A0F9HQ08"/>
<feature type="non-terminal residue" evidence="2">
    <location>
        <position position="483"/>
    </location>
</feature>
<dbReference type="Pfam" id="PF03796">
    <property type="entry name" value="DnaB_C"/>
    <property type="match status" value="1"/>
</dbReference>
<dbReference type="SUPFAM" id="SSF52540">
    <property type="entry name" value="P-loop containing nucleoside triphosphate hydrolases"/>
    <property type="match status" value="1"/>
</dbReference>
<evidence type="ECO:0000313" key="2">
    <source>
        <dbReference type="EMBL" id="KKM17411.1"/>
    </source>
</evidence>
<evidence type="ECO:0000259" key="1">
    <source>
        <dbReference type="Pfam" id="PF03796"/>
    </source>
</evidence>
<proteinExistence type="predicted"/>
<dbReference type="InterPro" id="IPR007694">
    <property type="entry name" value="DNA_helicase_DnaB-like_C"/>
</dbReference>
<sequence length="483" mass="52417">MSKKGLHMINISLSDSFTNKKIISQHPDALGKSFIAAEISVVRFIRHVRDGKAWAVGTYTDDHRSKKTFIQSGVLALDLDNKGVSVANCLENAAIARYAALIHPSPTSSEDHPKTRIVFVLDRPINTREKWELAAQACLHHFEDLKPDVKCKDAARFYYGSDKGEAHERPNAVLPLDLVATWVKNYKQAQDDERAALAVAPGGDTKSEPANRAEAYADAAYTNTLNDLYNATEGSRNDMLNKSAFSMFGMARGGWPGITDSRIELDLKAAGNVLGLTSTEVAATIRSASNSATAKPLVLDSVHTPLTDYNVEQAQSVGVEHQQATLTTLQSTLRQYMALAKAGDVAGDELQRFAENVQSGVDSLLSMAGKINVVSGWDAQKQAGEAYRRTLENPQWIIGLESGLTSLDYAIGGFPGGQCYTALGAAGTGKTTLAASLIAQWAQHNKILVISCEQIAKITVMRLWAYFAQIPFGDIRRGGKLIY</sequence>
<comment type="caution">
    <text evidence="2">The sequence shown here is derived from an EMBL/GenBank/DDBJ whole genome shotgun (WGS) entry which is preliminary data.</text>
</comment>
<dbReference type="InterPro" id="IPR027417">
    <property type="entry name" value="P-loop_NTPase"/>
</dbReference>
<dbReference type="GO" id="GO:0005524">
    <property type="term" value="F:ATP binding"/>
    <property type="evidence" value="ECO:0007669"/>
    <property type="project" value="InterPro"/>
</dbReference>
<accession>A0A0F9HQ08</accession>
<organism evidence="2">
    <name type="scientific">marine sediment metagenome</name>
    <dbReference type="NCBI Taxonomy" id="412755"/>
    <lineage>
        <taxon>unclassified sequences</taxon>
        <taxon>metagenomes</taxon>
        <taxon>ecological metagenomes</taxon>
    </lineage>
</organism>
<dbReference type="Gene3D" id="3.40.50.300">
    <property type="entry name" value="P-loop containing nucleotide triphosphate hydrolases"/>
    <property type="match status" value="1"/>
</dbReference>
<dbReference type="EMBL" id="LAZR01014457">
    <property type="protein sequence ID" value="KKM17411.1"/>
    <property type="molecule type" value="Genomic_DNA"/>
</dbReference>
<dbReference type="GO" id="GO:0003678">
    <property type="term" value="F:DNA helicase activity"/>
    <property type="evidence" value="ECO:0007669"/>
    <property type="project" value="InterPro"/>
</dbReference>
<name>A0A0F9HQ08_9ZZZZ</name>